<reference evidence="15 16" key="1">
    <citation type="submission" date="2017-07" db="EMBL/GenBank/DDBJ databases">
        <title>Niveispirillum cyanobacteriorum sp. nov., isolated from cyanobacterial aggregates in a eutrophic lake.</title>
        <authorList>
            <person name="Cai H."/>
        </authorList>
    </citation>
    <scope>NUCLEOTIDE SEQUENCE [LARGE SCALE GENOMIC DNA]</scope>
    <source>
        <strain evidence="16">TH1-14</strain>
    </source>
</reference>
<dbReference type="InterPro" id="IPR009075">
    <property type="entry name" value="AcylCo_DH/oxidase_C"/>
</dbReference>
<dbReference type="InterPro" id="IPR009100">
    <property type="entry name" value="AcylCoA_DH/oxidase_NM_dom_sf"/>
</dbReference>
<sequence length="598" mass="63927">MTAYNAPIQDMRFTLNHVVGLPQVAGLPGYDAVTPDLVDQVLDEAGKLARDVLAPLNWVGDQNGAKLENGVVTTAPGFRDAYWKYAEGGWNAVPFDPDFGGQGLPWTLALPIQEMWTSANMSFSLCPMLNQGAVELLQAHGSEQQKRLYLEKLISGEWTGTMNLTEPGAGSDVGAVRTKAVPNEDGTWLITGQKILITYGEHDFTDNIIHLVLARTPTAPAGVKGISLFVVPKFMVNDDGSLGARNDLRCAGLEHKMGIHASPTAVMAYGDNGGAVGFMVGEENRGIEYMFTMMNNARLGVGLQGMAIAERAYQQAVEYAKGRVQSRALTGKDPNPVAIIKHPDVRRMLMTMKSQIEAARALVYFTASALDDAHRNPDAEAAKAANALNDLLTPITKAWCTDLGVELTSLGVQIHGGMGFIEETGAAQHYRDARIAPIYEGTNGIQANDLVFRKVLRDGGQAASALIAEMRSVAAAIGSQPGDDMATMGANLADAIDAVETATKWVLDTGKADLTAVASGAVNYLRMFGVTIGGYLTAKAMMAANSQLREPGADARFLDGKIITGRFYADQILPQARGLLLIVTNGHRAVMGLSDDQF</sequence>
<dbReference type="InterPro" id="IPR025878">
    <property type="entry name" value="Acyl-CoA_dh-like_C_dom"/>
</dbReference>
<dbReference type="InterPro" id="IPR046373">
    <property type="entry name" value="Acyl-CoA_Oxase/DH_mid-dom_sf"/>
</dbReference>
<dbReference type="Pfam" id="PF12806">
    <property type="entry name" value="Acyl-CoA_dh_C"/>
    <property type="match status" value="1"/>
</dbReference>
<proteinExistence type="inferred from homology"/>
<feature type="domain" description="Acyl-CoA oxidase/dehydrogenase middle" evidence="12">
    <location>
        <begin position="162"/>
        <end position="265"/>
    </location>
</feature>
<dbReference type="Gene3D" id="1.20.140.10">
    <property type="entry name" value="Butyryl-CoA Dehydrogenase, subunit A, domain 3"/>
    <property type="match status" value="1"/>
</dbReference>
<evidence type="ECO:0000256" key="6">
    <source>
        <dbReference type="ARBA" id="ARBA00051388"/>
    </source>
</evidence>
<gene>
    <name evidence="15" type="ORF">CHU95_18550</name>
</gene>
<dbReference type="Pfam" id="PF02770">
    <property type="entry name" value="Acyl-CoA_dh_M"/>
    <property type="match status" value="1"/>
</dbReference>
<dbReference type="Gene3D" id="2.40.110.10">
    <property type="entry name" value="Butyryl-CoA Dehydrogenase, subunit A, domain 2"/>
    <property type="match status" value="1"/>
</dbReference>
<dbReference type="Pfam" id="PF02771">
    <property type="entry name" value="Acyl-CoA_dh_N"/>
    <property type="match status" value="1"/>
</dbReference>
<dbReference type="EMBL" id="NOXU01000031">
    <property type="protein sequence ID" value="OYQ32756.1"/>
    <property type="molecule type" value="Genomic_DNA"/>
</dbReference>
<evidence type="ECO:0000256" key="5">
    <source>
        <dbReference type="ARBA" id="ARBA00023002"/>
    </source>
</evidence>
<dbReference type="EC" id="1.3.99.41" evidence="8"/>
<dbReference type="Pfam" id="PF00441">
    <property type="entry name" value="Acyl-CoA_dh_1"/>
    <property type="match status" value="1"/>
</dbReference>
<evidence type="ECO:0000256" key="4">
    <source>
        <dbReference type="ARBA" id="ARBA00022827"/>
    </source>
</evidence>
<dbReference type="InterPro" id="IPR006091">
    <property type="entry name" value="Acyl-CoA_Oxase/DH_mid-dom"/>
</dbReference>
<evidence type="ECO:0000256" key="9">
    <source>
        <dbReference type="ARBA" id="ARBA00069043"/>
    </source>
</evidence>
<feature type="domain" description="Acyl-CoA dehydrogenase/oxidase N-terminal" evidence="13">
    <location>
        <begin position="79"/>
        <end position="157"/>
    </location>
</feature>
<evidence type="ECO:0000256" key="1">
    <source>
        <dbReference type="ARBA" id="ARBA00001974"/>
    </source>
</evidence>
<dbReference type="GO" id="GO:0050660">
    <property type="term" value="F:flavin adenine dinucleotide binding"/>
    <property type="evidence" value="ECO:0007669"/>
    <property type="project" value="InterPro"/>
</dbReference>
<dbReference type="RefSeq" id="WP_094457791.1">
    <property type="nucleotide sequence ID" value="NZ_NOXU01000031.1"/>
</dbReference>
<evidence type="ECO:0000313" key="15">
    <source>
        <dbReference type="EMBL" id="OYQ32756.1"/>
    </source>
</evidence>
<comment type="catalytic activity">
    <reaction evidence="6">
        <text>3-(methylsulfanyl)propanoyl-CoA + oxidized [electron-transfer flavoprotein] + H(+) = 3-(methylsulfanyl)acryloyl-CoA + reduced [electron-transfer flavoprotein]</text>
        <dbReference type="Rhea" id="RHEA:52612"/>
        <dbReference type="Rhea" id="RHEA-COMP:10685"/>
        <dbReference type="Rhea" id="RHEA-COMP:10686"/>
        <dbReference type="ChEBI" id="CHEBI:15378"/>
        <dbReference type="ChEBI" id="CHEBI:57692"/>
        <dbReference type="ChEBI" id="CHEBI:58307"/>
        <dbReference type="ChEBI" id="CHEBI:82815"/>
        <dbReference type="ChEBI" id="CHEBI:84994"/>
        <dbReference type="EC" id="1.3.99.41"/>
    </reaction>
    <physiologicalReaction direction="left-to-right" evidence="6">
        <dbReference type="Rhea" id="RHEA:52613"/>
    </physiologicalReaction>
</comment>
<dbReference type="SUPFAM" id="SSF56645">
    <property type="entry name" value="Acyl-CoA dehydrogenase NM domain-like"/>
    <property type="match status" value="1"/>
</dbReference>
<evidence type="ECO:0000313" key="16">
    <source>
        <dbReference type="Proteomes" id="UP000216998"/>
    </source>
</evidence>
<feature type="domain" description="Acyl-CoA dehydrogenase/oxidase C-terminal" evidence="11">
    <location>
        <begin position="284"/>
        <end position="450"/>
    </location>
</feature>
<evidence type="ECO:0000256" key="3">
    <source>
        <dbReference type="ARBA" id="ARBA00022630"/>
    </source>
</evidence>
<keyword evidence="4 10" id="KW-0274">FAD</keyword>
<accession>A0A255YU34</accession>
<dbReference type="PANTHER" id="PTHR42803">
    <property type="entry name" value="ACYL-COA DEHYDROGENASE"/>
    <property type="match status" value="1"/>
</dbReference>
<evidence type="ECO:0000259" key="11">
    <source>
        <dbReference type="Pfam" id="PF00441"/>
    </source>
</evidence>
<keyword evidence="16" id="KW-1185">Reference proteome</keyword>
<dbReference type="GO" id="GO:0016627">
    <property type="term" value="F:oxidoreductase activity, acting on the CH-CH group of donors"/>
    <property type="evidence" value="ECO:0007669"/>
    <property type="project" value="InterPro"/>
</dbReference>
<comment type="similarity">
    <text evidence="2 10">Belongs to the acyl-CoA dehydrogenase family.</text>
</comment>
<comment type="cofactor">
    <cofactor evidence="1 10">
        <name>FAD</name>
        <dbReference type="ChEBI" id="CHEBI:57692"/>
    </cofactor>
</comment>
<evidence type="ECO:0000256" key="7">
    <source>
        <dbReference type="ARBA" id="ARBA00058683"/>
    </source>
</evidence>
<evidence type="ECO:0000259" key="13">
    <source>
        <dbReference type="Pfam" id="PF02771"/>
    </source>
</evidence>
<dbReference type="Proteomes" id="UP000216998">
    <property type="component" value="Unassembled WGS sequence"/>
</dbReference>
<dbReference type="SUPFAM" id="SSF47203">
    <property type="entry name" value="Acyl-CoA dehydrogenase C-terminal domain-like"/>
    <property type="match status" value="1"/>
</dbReference>
<dbReference type="Gene3D" id="1.10.540.10">
    <property type="entry name" value="Acyl-CoA dehydrogenase/oxidase, N-terminal domain"/>
    <property type="match status" value="1"/>
</dbReference>
<dbReference type="OrthoDB" id="5510711at2"/>
<evidence type="ECO:0000256" key="8">
    <source>
        <dbReference type="ARBA" id="ARBA00066694"/>
    </source>
</evidence>
<protein>
    <recommendedName>
        <fullName evidence="9">3-methylmercaptopropionyl-CoA dehydrogenase</fullName>
        <ecNumber evidence="8">1.3.99.41</ecNumber>
    </recommendedName>
</protein>
<comment type="function">
    <text evidence="7">Involved in the assimilation of dimethylsulphoniopropionate (DMSP), an important compound in the fixation of carbon in marine phytoplankton, by mediating the conversion of 3-(methylthio)propanoyl-CoA (MMPA-CoA) to 3-(methylthio)acryloyl-CoA (MTA-CoA).</text>
</comment>
<dbReference type="PANTHER" id="PTHR42803:SF1">
    <property type="entry name" value="BROAD-SPECIFICITY LINEAR ACYL-COA DEHYDROGENASE FADE5"/>
    <property type="match status" value="1"/>
</dbReference>
<dbReference type="InterPro" id="IPR052166">
    <property type="entry name" value="Diverse_Acyl-CoA_DH"/>
</dbReference>
<keyword evidence="3 10" id="KW-0285">Flavoprotein</keyword>
<evidence type="ECO:0000259" key="14">
    <source>
        <dbReference type="Pfam" id="PF12806"/>
    </source>
</evidence>
<dbReference type="AlphaFoldDB" id="A0A255YU34"/>
<feature type="domain" description="Acetyl-CoA dehydrogenase-like C-terminal" evidence="14">
    <location>
        <begin position="467"/>
        <end position="593"/>
    </location>
</feature>
<evidence type="ECO:0000256" key="10">
    <source>
        <dbReference type="RuleBase" id="RU362125"/>
    </source>
</evidence>
<evidence type="ECO:0000256" key="2">
    <source>
        <dbReference type="ARBA" id="ARBA00009347"/>
    </source>
</evidence>
<comment type="caution">
    <text evidence="15">The sequence shown here is derived from an EMBL/GenBank/DDBJ whole genome shotgun (WGS) entry which is preliminary data.</text>
</comment>
<dbReference type="InterPro" id="IPR037069">
    <property type="entry name" value="AcylCoA_DH/ox_N_sf"/>
</dbReference>
<evidence type="ECO:0000259" key="12">
    <source>
        <dbReference type="Pfam" id="PF02770"/>
    </source>
</evidence>
<name>A0A255YU34_9PROT</name>
<organism evidence="15 16">
    <name type="scientific">Niveispirillum lacus</name>
    <dbReference type="NCBI Taxonomy" id="1981099"/>
    <lineage>
        <taxon>Bacteria</taxon>
        <taxon>Pseudomonadati</taxon>
        <taxon>Pseudomonadota</taxon>
        <taxon>Alphaproteobacteria</taxon>
        <taxon>Rhodospirillales</taxon>
        <taxon>Azospirillaceae</taxon>
        <taxon>Niveispirillum</taxon>
    </lineage>
</organism>
<dbReference type="FunFam" id="2.40.110.10:FF:000031">
    <property type="entry name" value="Acyl-CoA dehydrogenase, putative"/>
    <property type="match status" value="1"/>
</dbReference>
<dbReference type="InterPro" id="IPR036250">
    <property type="entry name" value="AcylCo_DH-like_C"/>
</dbReference>
<keyword evidence="5 10" id="KW-0560">Oxidoreductase</keyword>
<dbReference type="InterPro" id="IPR013786">
    <property type="entry name" value="AcylCoA_DH/ox_N"/>
</dbReference>